<keyword evidence="6" id="KW-0690">Ribosome biogenesis</keyword>
<gene>
    <name evidence="11" type="ORF">THARTR1_04586</name>
</gene>
<dbReference type="GO" id="GO:0008298">
    <property type="term" value="P:intracellular mRNA localization"/>
    <property type="evidence" value="ECO:0007669"/>
    <property type="project" value="TreeGrafter"/>
</dbReference>
<keyword evidence="5" id="KW-0813">Transport</keyword>
<dbReference type="PANTHER" id="PTHR28028:SF1">
    <property type="entry name" value="60S RIBOSOMAL SUBUNIT ASSEMBLY_EXPORT PROTEIN LOC1"/>
    <property type="match status" value="1"/>
</dbReference>
<evidence type="ECO:0000313" key="11">
    <source>
        <dbReference type="EMBL" id="PNP54897.1"/>
    </source>
</evidence>
<dbReference type="GO" id="GO:0005730">
    <property type="term" value="C:nucleolus"/>
    <property type="evidence" value="ECO:0007669"/>
    <property type="project" value="UniProtKB-SubCell"/>
</dbReference>
<sequence length="201" mass="22078">MAASKTRTVKNKHAGSKSSAGAPGKGGAKRSSTDGISKSKPKSSKPKGPVVSQQVKEKNRALLMKRPKKKTYTAEELGIPTLNMITPIGVEKPKGKKKGKVFVDDKESMTTILSLVQAEKEGHIESKMIKARQMEEIREARKVEADKKAAEKKAKFEDTKESLRKKRKRRGEKGDGDDNLKSISLTGSKASKPFRKRVSFA</sequence>
<evidence type="ECO:0008006" key="13">
    <source>
        <dbReference type="Google" id="ProtNLM"/>
    </source>
</evidence>
<evidence type="ECO:0000256" key="4">
    <source>
        <dbReference type="ARBA" id="ARBA00011339"/>
    </source>
</evidence>
<dbReference type="GO" id="GO:0051028">
    <property type="term" value="P:mRNA transport"/>
    <property type="evidence" value="ECO:0007669"/>
    <property type="project" value="UniProtKB-KW"/>
</dbReference>
<dbReference type="GO" id="GO:0042273">
    <property type="term" value="P:ribosomal large subunit biogenesis"/>
    <property type="evidence" value="ECO:0007669"/>
    <property type="project" value="InterPro"/>
</dbReference>
<feature type="region of interest" description="Disordered" evidence="10">
    <location>
        <begin position="141"/>
        <end position="201"/>
    </location>
</feature>
<feature type="region of interest" description="Disordered" evidence="10">
    <location>
        <begin position="1"/>
        <end position="69"/>
    </location>
</feature>
<comment type="similarity">
    <text evidence="3">Belongs to the LOC1 family.</text>
</comment>
<comment type="caution">
    <text evidence="11">The sequence shown here is derived from an EMBL/GenBank/DDBJ whole genome shotgun (WGS) entry which is preliminary data.</text>
</comment>
<evidence type="ECO:0000256" key="10">
    <source>
        <dbReference type="SAM" id="MobiDB-lite"/>
    </source>
</evidence>
<proteinExistence type="inferred from homology"/>
<name>A0A2K0UAU9_TRIHA</name>
<keyword evidence="7" id="KW-0509">mRNA transport</keyword>
<evidence type="ECO:0000256" key="9">
    <source>
        <dbReference type="ARBA" id="ARBA00023242"/>
    </source>
</evidence>
<dbReference type="EMBL" id="MTYI01000056">
    <property type="protein sequence ID" value="PNP54897.1"/>
    <property type="molecule type" value="Genomic_DNA"/>
</dbReference>
<organism evidence="11 12">
    <name type="scientific">Trichoderma harzianum</name>
    <name type="common">Hypocrea lixii</name>
    <dbReference type="NCBI Taxonomy" id="5544"/>
    <lineage>
        <taxon>Eukaryota</taxon>
        <taxon>Fungi</taxon>
        <taxon>Dikarya</taxon>
        <taxon>Ascomycota</taxon>
        <taxon>Pezizomycotina</taxon>
        <taxon>Sordariomycetes</taxon>
        <taxon>Hypocreomycetidae</taxon>
        <taxon>Hypocreales</taxon>
        <taxon>Hypocreaceae</taxon>
        <taxon>Trichoderma</taxon>
    </lineage>
</organism>
<dbReference type="GO" id="GO:0030687">
    <property type="term" value="C:preribosome, large subunit precursor"/>
    <property type="evidence" value="ECO:0007669"/>
    <property type="project" value="TreeGrafter"/>
</dbReference>
<dbReference type="Proteomes" id="UP000236290">
    <property type="component" value="Unassembled WGS sequence"/>
</dbReference>
<comment type="subcellular location">
    <subcellularLocation>
        <location evidence="2">Nucleus</location>
        <location evidence="2">Nucleolus</location>
    </subcellularLocation>
</comment>
<evidence type="ECO:0000256" key="5">
    <source>
        <dbReference type="ARBA" id="ARBA00022448"/>
    </source>
</evidence>
<evidence type="ECO:0000256" key="6">
    <source>
        <dbReference type="ARBA" id="ARBA00022517"/>
    </source>
</evidence>
<dbReference type="PANTHER" id="PTHR28028">
    <property type="entry name" value="60S RIBOSOMAL SUBUNIT ASSEMBLY/EXPORT PROTEIN LOC1"/>
    <property type="match status" value="1"/>
</dbReference>
<evidence type="ECO:0000256" key="3">
    <source>
        <dbReference type="ARBA" id="ARBA00008132"/>
    </source>
</evidence>
<comment type="function">
    <text evidence="1">Required for efficient assembly and nuclear export of the 60S ribosomal subunit.</text>
</comment>
<evidence type="ECO:0000256" key="1">
    <source>
        <dbReference type="ARBA" id="ARBA00001977"/>
    </source>
</evidence>
<feature type="compositionally biased region" description="Basic and acidic residues" evidence="10">
    <location>
        <begin position="141"/>
        <end position="162"/>
    </location>
</feature>
<feature type="compositionally biased region" description="Basic residues" evidence="10">
    <location>
        <begin position="192"/>
        <end position="201"/>
    </location>
</feature>
<dbReference type="OrthoDB" id="1743802at2759"/>
<dbReference type="GO" id="GO:0003729">
    <property type="term" value="F:mRNA binding"/>
    <property type="evidence" value="ECO:0007669"/>
    <property type="project" value="InterPro"/>
</dbReference>
<keyword evidence="8" id="KW-0175">Coiled coil</keyword>
<comment type="subunit">
    <text evidence="4">Component of the 66S pre-ribosomal particle.</text>
</comment>
<evidence type="ECO:0000256" key="7">
    <source>
        <dbReference type="ARBA" id="ARBA00022816"/>
    </source>
</evidence>
<dbReference type="AlphaFoldDB" id="A0A2K0UAU9"/>
<accession>A0A2K0UAU9</accession>
<keyword evidence="9" id="KW-0539">Nucleus</keyword>
<protein>
    <recommendedName>
        <fullName evidence="13">60S ribosomal subunit assembly/export protein LOC1</fullName>
    </recommendedName>
</protein>
<evidence type="ECO:0000256" key="2">
    <source>
        <dbReference type="ARBA" id="ARBA00004604"/>
    </source>
</evidence>
<evidence type="ECO:0000313" key="12">
    <source>
        <dbReference type="Proteomes" id="UP000236290"/>
    </source>
</evidence>
<evidence type="ECO:0000256" key="8">
    <source>
        <dbReference type="ARBA" id="ARBA00023054"/>
    </source>
</evidence>
<reference evidence="11 12" key="1">
    <citation type="submission" date="2017-02" db="EMBL/GenBank/DDBJ databases">
        <title>Genomes of Trichoderma spp. with biocontrol activity.</title>
        <authorList>
            <person name="Gardiner D."/>
            <person name="Kazan K."/>
            <person name="Vos C."/>
            <person name="Harvey P."/>
        </authorList>
    </citation>
    <scope>NUCLEOTIDE SEQUENCE [LARGE SCALE GENOMIC DNA]</scope>
    <source>
        <strain evidence="11 12">Tr1</strain>
    </source>
</reference>
<dbReference type="InterPro" id="IPR037650">
    <property type="entry name" value="Loc1"/>
</dbReference>